<dbReference type="RefSeq" id="WP_068548747.1">
    <property type="nucleotide sequence ID" value="NZ_AP013035.1"/>
</dbReference>
<name>A0A0S3QRM6_THET7</name>
<dbReference type="STRING" id="1298851.TST_0153"/>
<dbReference type="GO" id="GO:0009244">
    <property type="term" value="P:lipopolysaccharide core region biosynthetic process"/>
    <property type="evidence" value="ECO:0007669"/>
    <property type="project" value="TreeGrafter"/>
</dbReference>
<dbReference type="Proteomes" id="UP000063234">
    <property type="component" value="Chromosome"/>
</dbReference>
<dbReference type="PANTHER" id="PTHR30160">
    <property type="entry name" value="TETRAACYLDISACCHARIDE 4'-KINASE-RELATED"/>
    <property type="match status" value="1"/>
</dbReference>
<reference evidence="4" key="1">
    <citation type="journal article" date="2018" name="Science">
        <title>A primordial and reversible TCA cycle in a facultatively chemolithoautotrophic thermophile.</title>
        <authorList>
            <person name="Nunoura T."/>
            <person name="Chikaraishi Y."/>
            <person name="Izaki R."/>
            <person name="Suwa T."/>
            <person name="Sato T."/>
            <person name="Harada T."/>
            <person name="Mori K."/>
            <person name="Kato Y."/>
            <person name="Miyazaki M."/>
            <person name="Shimamura S."/>
            <person name="Yanagawa K."/>
            <person name="Shuto A."/>
            <person name="Ohkouchi N."/>
            <person name="Fujita N."/>
            <person name="Takaki Y."/>
            <person name="Atomi H."/>
            <person name="Takai K."/>
        </authorList>
    </citation>
    <scope>NUCLEOTIDE SEQUENCE [LARGE SCALE GENOMIC DNA]</scope>
    <source>
        <strain evidence="4">DSM 17441 / JCM 13301 / NBRC 103674 / ABI70S6</strain>
    </source>
</reference>
<gene>
    <name evidence="3" type="ORF">TST_0153</name>
</gene>
<dbReference type="CDD" id="cd03789">
    <property type="entry name" value="GT9_LPS_heptosyltransferase"/>
    <property type="match status" value="1"/>
</dbReference>
<dbReference type="PANTHER" id="PTHR30160:SF15">
    <property type="entry name" value="GLYCOSYLTRANSFERASE HI_0523-RELATED"/>
    <property type="match status" value="1"/>
</dbReference>
<dbReference type="GO" id="GO:0005829">
    <property type="term" value="C:cytosol"/>
    <property type="evidence" value="ECO:0007669"/>
    <property type="project" value="TreeGrafter"/>
</dbReference>
<protein>
    <submittedName>
        <fullName evidence="3">Glycosyl transferase, family 9</fullName>
    </submittedName>
</protein>
<accession>A0A0S3QRM6</accession>
<evidence type="ECO:0000313" key="4">
    <source>
        <dbReference type="Proteomes" id="UP000063234"/>
    </source>
</evidence>
<dbReference type="EMBL" id="AP013035">
    <property type="protein sequence ID" value="BAT70963.1"/>
    <property type="molecule type" value="Genomic_DNA"/>
</dbReference>
<dbReference type="PATRIC" id="fig|1298851.3.peg.158"/>
<dbReference type="OrthoDB" id="9760688at2"/>
<dbReference type="GO" id="GO:0008713">
    <property type="term" value="F:ADP-heptose-lipopolysaccharide heptosyltransferase activity"/>
    <property type="evidence" value="ECO:0007669"/>
    <property type="project" value="TreeGrafter"/>
</dbReference>
<dbReference type="Pfam" id="PF01075">
    <property type="entry name" value="Glyco_transf_9"/>
    <property type="match status" value="1"/>
</dbReference>
<organism evidence="3 4">
    <name type="scientific">Thermosulfidibacter takaii (strain DSM 17441 / JCM 13301 / NBRC 103674 / ABI70S6)</name>
    <dbReference type="NCBI Taxonomy" id="1298851"/>
    <lineage>
        <taxon>Bacteria</taxon>
        <taxon>Pseudomonadati</taxon>
        <taxon>Thermosulfidibacterota</taxon>
        <taxon>Thermosulfidibacteria</taxon>
        <taxon>Thermosulfidibacterales</taxon>
        <taxon>Thermosulfidibacteraceae</taxon>
    </lineage>
</organism>
<sequence length="322" mass="37233">MATLIVRPDKVGDLVLATPVAEAIKTNYPDEKVIFLCSSYAKDVLSNNPFIDEVIDIEKNSPAEEIANHLKDKNISKAVVLFSTYPISAALYTLRIPIRCTSGFRWYQFLYNRVVYLRRSQCKMKEWEYNLKLAKEVFPKIEVRKFLPKVFPDEKLKERFSEILTNSKPKILVYPGGGGEKRWPVSKFVELCQQIERTIGLPIVVLGPQERDLKEAFKKWLWREKLNLKELIAFIANIDAMVTNNTGPMHIAASLKKPLVQIFDPRKACNPKRWGHEYPKTSILIPPVPFCKRCDKSCKYYDCMDLISVQTVLRELERCLSE</sequence>
<evidence type="ECO:0000313" key="3">
    <source>
        <dbReference type="EMBL" id="BAT70963.1"/>
    </source>
</evidence>
<proteinExistence type="predicted"/>
<evidence type="ECO:0000256" key="1">
    <source>
        <dbReference type="ARBA" id="ARBA00022676"/>
    </source>
</evidence>
<dbReference type="AlphaFoldDB" id="A0A0S3QRM6"/>
<evidence type="ECO:0000256" key="2">
    <source>
        <dbReference type="ARBA" id="ARBA00022679"/>
    </source>
</evidence>
<keyword evidence="2 3" id="KW-0808">Transferase</keyword>
<dbReference type="InterPro" id="IPR051199">
    <property type="entry name" value="LPS_LOS_Heptosyltrfase"/>
</dbReference>
<dbReference type="InterPro" id="IPR002201">
    <property type="entry name" value="Glyco_trans_9"/>
</dbReference>
<keyword evidence="1" id="KW-0328">Glycosyltransferase</keyword>
<dbReference type="SUPFAM" id="SSF53756">
    <property type="entry name" value="UDP-Glycosyltransferase/glycogen phosphorylase"/>
    <property type="match status" value="1"/>
</dbReference>
<keyword evidence="4" id="KW-1185">Reference proteome</keyword>
<dbReference type="KEGG" id="ttk:TST_0153"/>
<dbReference type="Gene3D" id="3.40.50.2000">
    <property type="entry name" value="Glycogen Phosphorylase B"/>
    <property type="match status" value="2"/>
</dbReference>